<reference evidence="1 2" key="1">
    <citation type="submission" date="2016-07" db="EMBL/GenBank/DDBJ databases">
        <title>Pervasive Adenine N6-methylation of Active Genes in Fungi.</title>
        <authorList>
            <consortium name="DOE Joint Genome Institute"/>
            <person name="Mondo S.J."/>
            <person name="Dannebaum R.O."/>
            <person name="Kuo R.C."/>
            <person name="Labutti K."/>
            <person name="Haridas S."/>
            <person name="Kuo A."/>
            <person name="Salamov A."/>
            <person name="Ahrendt S.R."/>
            <person name="Lipzen A."/>
            <person name="Sullivan W."/>
            <person name="Andreopoulos W.B."/>
            <person name="Clum A."/>
            <person name="Lindquist E."/>
            <person name="Daum C."/>
            <person name="Ramamoorthy G.K."/>
            <person name="Gryganskyi A."/>
            <person name="Culley D."/>
            <person name="Magnuson J.K."/>
            <person name="James T.Y."/>
            <person name="O'Malley M.A."/>
            <person name="Stajich J.E."/>
            <person name="Spatafora J.W."/>
            <person name="Visel A."/>
            <person name="Grigoriev I.V."/>
        </authorList>
    </citation>
    <scope>NUCLEOTIDE SEQUENCE [LARGE SCALE GENOMIC DNA]</scope>
    <source>
        <strain evidence="1 2">CBS 129021</strain>
    </source>
</reference>
<gene>
    <name evidence="1" type="ORF">BCR38DRAFT_110569</name>
</gene>
<evidence type="ECO:0000313" key="1">
    <source>
        <dbReference type="EMBL" id="ORY57267.1"/>
    </source>
</evidence>
<dbReference type="GeneID" id="63769585"/>
<name>A0A1Y2DDJ5_9PEZI</name>
<dbReference type="InParanoid" id="A0A1Y2DDJ5"/>
<organism evidence="1 2">
    <name type="scientific">Pseudomassariella vexata</name>
    <dbReference type="NCBI Taxonomy" id="1141098"/>
    <lineage>
        <taxon>Eukaryota</taxon>
        <taxon>Fungi</taxon>
        <taxon>Dikarya</taxon>
        <taxon>Ascomycota</taxon>
        <taxon>Pezizomycotina</taxon>
        <taxon>Sordariomycetes</taxon>
        <taxon>Xylariomycetidae</taxon>
        <taxon>Amphisphaeriales</taxon>
        <taxon>Pseudomassariaceae</taxon>
        <taxon>Pseudomassariella</taxon>
    </lineage>
</organism>
<accession>A0A1Y2DDJ5</accession>
<dbReference type="Proteomes" id="UP000193689">
    <property type="component" value="Unassembled WGS sequence"/>
</dbReference>
<keyword evidence="2" id="KW-1185">Reference proteome</keyword>
<dbReference type="EMBL" id="MCFJ01000020">
    <property type="protein sequence ID" value="ORY57267.1"/>
    <property type="molecule type" value="Genomic_DNA"/>
</dbReference>
<protein>
    <submittedName>
        <fullName evidence="1">Uncharacterized protein</fullName>
    </submittedName>
</protein>
<proteinExistence type="predicted"/>
<comment type="caution">
    <text evidence="1">The sequence shown here is derived from an EMBL/GenBank/DDBJ whole genome shotgun (WGS) entry which is preliminary data.</text>
</comment>
<dbReference type="AlphaFoldDB" id="A0A1Y2DDJ5"/>
<evidence type="ECO:0000313" key="2">
    <source>
        <dbReference type="Proteomes" id="UP000193689"/>
    </source>
</evidence>
<sequence>MYAFLPVVGLTRMSVACCSLRIYLRRQVKSKLIFTPGSGRLLILDIVPFGGPCYFRGRTKDKMHFVLATLQSLSHANLIRPTPIGQVFVFHIVVFANTMNVPKASLTASIQGHGRGKSLLSGIHMGNSSVDIDHFRPRTQFPRE</sequence>
<dbReference type="RefSeq" id="XP_040710619.1">
    <property type="nucleotide sequence ID" value="XM_040853373.1"/>
</dbReference>